<evidence type="ECO:0000313" key="2">
    <source>
        <dbReference type="EMBL" id="KAL1800739.1"/>
    </source>
</evidence>
<dbReference type="InterPro" id="IPR029071">
    <property type="entry name" value="Ubiquitin-like_domsf"/>
</dbReference>
<dbReference type="SMART" id="SM00213">
    <property type="entry name" value="UBQ"/>
    <property type="match status" value="1"/>
</dbReference>
<evidence type="ECO:0000313" key="3">
    <source>
        <dbReference type="Proteomes" id="UP001578633"/>
    </source>
</evidence>
<dbReference type="GeneID" id="96081403"/>
<dbReference type="PANTHER" id="PTHR10666">
    <property type="entry name" value="UBIQUITIN"/>
    <property type="match status" value="1"/>
</dbReference>
<dbReference type="RefSeq" id="XP_069311323.1">
    <property type="nucleotide sequence ID" value="XM_069446332.1"/>
</dbReference>
<keyword evidence="3" id="KW-1185">Reference proteome</keyword>
<sequence length="332" mass="36334">MDQSTGACSRIFATGPNGEISLSFRRTSKVPNDGFRGLPSSVREAGGWFIAMQDQEAMFIDFDSNREFAVAVGSATSKKAHCFVNGKYYLDGLPDSAFPDCVRQFLAAPASSRSQNNSDDGTVVGSLLLDIKPSKTVFVVPDKLITFPTFTIDVKTLTGKSFQVGINDVTTGIQLKTAIHDVEGIPPDQQRIIFQRMQITDETVLSSHGIVEGSVVHLVLRLRGGWKRTIARPFASHMMTLKPGGLIWQPKALKEAPQITLAETSTLIPIHILNAKHVQAWTGIDPPQSLVDPELYITAGIPFVQDEDEAEELVKQNATLYDQLNEHAVART</sequence>
<evidence type="ECO:0000259" key="1">
    <source>
        <dbReference type="PROSITE" id="PS50053"/>
    </source>
</evidence>
<dbReference type="Proteomes" id="UP001578633">
    <property type="component" value="Chromosome 1"/>
</dbReference>
<dbReference type="PROSITE" id="PS50053">
    <property type="entry name" value="UBIQUITIN_2"/>
    <property type="match status" value="1"/>
</dbReference>
<organism evidence="2 3">
    <name type="scientific">Alternaria dauci</name>
    <dbReference type="NCBI Taxonomy" id="48095"/>
    <lineage>
        <taxon>Eukaryota</taxon>
        <taxon>Fungi</taxon>
        <taxon>Dikarya</taxon>
        <taxon>Ascomycota</taxon>
        <taxon>Pezizomycotina</taxon>
        <taxon>Dothideomycetes</taxon>
        <taxon>Pleosporomycetidae</taxon>
        <taxon>Pleosporales</taxon>
        <taxon>Pleosporineae</taxon>
        <taxon>Pleosporaceae</taxon>
        <taxon>Alternaria</taxon>
        <taxon>Alternaria sect. Porri</taxon>
    </lineage>
</organism>
<gene>
    <name evidence="2" type="ORF">ACET3X_001081</name>
</gene>
<feature type="domain" description="Ubiquitin-like" evidence="1">
    <location>
        <begin position="150"/>
        <end position="225"/>
    </location>
</feature>
<reference evidence="2 3" key="1">
    <citation type="submission" date="2024-09" db="EMBL/GenBank/DDBJ databases">
        <title>T2T genomes of carrot and Alternaria dauci and their utility for understanding host-pathogen interaction during carrot leaf blight disease.</title>
        <authorList>
            <person name="Liu W."/>
            <person name="Xu S."/>
            <person name="Ou C."/>
            <person name="Liu X."/>
            <person name="Zhuang F."/>
            <person name="Deng X.W."/>
        </authorList>
    </citation>
    <scope>NUCLEOTIDE SEQUENCE [LARGE SCALE GENOMIC DNA]</scope>
    <source>
        <strain evidence="2 3">A2016</strain>
    </source>
</reference>
<dbReference type="InterPro" id="IPR050158">
    <property type="entry name" value="Ubiquitin_ubiquitin-like"/>
</dbReference>
<dbReference type="SUPFAM" id="SSF54236">
    <property type="entry name" value="Ubiquitin-like"/>
    <property type="match status" value="1"/>
</dbReference>
<accession>A0ABR3UWL4</accession>
<proteinExistence type="predicted"/>
<protein>
    <recommendedName>
        <fullName evidence="1">Ubiquitin-like domain-containing protein</fullName>
    </recommendedName>
</protein>
<dbReference type="Gene3D" id="3.10.20.90">
    <property type="entry name" value="Phosphatidylinositol 3-kinase Catalytic Subunit, Chain A, domain 1"/>
    <property type="match status" value="1"/>
</dbReference>
<dbReference type="InterPro" id="IPR000626">
    <property type="entry name" value="Ubiquitin-like_dom"/>
</dbReference>
<name>A0ABR3UWL4_9PLEO</name>
<dbReference type="EMBL" id="JBHGVX010000001">
    <property type="protein sequence ID" value="KAL1800739.1"/>
    <property type="molecule type" value="Genomic_DNA"/>
</dbReference>
<dbReference type="Pfam" id="PF00240">
    <property type="entry name" value="ubiquitin"/>
    <property type="match status" value="1"/>
</dbReference>
<comment type="caution">
    <text evidence="2">The sequence shown here is derived from an EMBL/GenBank/DDBJ whole genome shotgun (WGS) entry which is preliminary data.</text>
</comment>